<accession>A0A939F969</accession>
<name>A0A939F969_9ACTN</name>
<feature type="domain" description="DUF8094" evidence="1">
    <location>
        <begin position="18"/>
        <end position="312"/>
    </location>
</feature>
<dbReference type="Proteomes" id="UP000664167">
    <property type="component" value="Unassembled WGS sequence"/>
</dbReference>
<dbReference type="EMBL" id="JAFLRJ010000223">
    <property type="protein sequence ID" value="MBO0514720.1"/>
    <property type="molecule type" value="Genomic_DNA"/>
</dbReference>
<proteinExistence type="predicted"/>
<gene>
    <name evidence="2" type="ORF">J0695_23415</name>
</gene>
<comment type="caution">
    <text evidence="2">The sequence shown here is derived from an EMBL/GenBank/DDBJ whole genome shotgun (WGS) entry which is preliminary data.</text>
</comment>
<dbReference type="AlphaFoldDB" id="A0A939F969"/>
<reference evidence="2" key="1">
    <citation type="submission" date="2021-03" db="EMBL/GenBank/DDBJ databases">
        <title>Streptomyces poriferae sp. nov., a novel marine sponge-derived Actinobacteria species with anti-MRSA activity.</title>
        <authorList>
            <person name="Sandoval-Powers M."/>
            <person name="Kralova S."/>
            <person name="Nguyen G.-S."/>
            <person name="Fawwal D."/>
            <person name="Degnes K."/>
            <person name="Klinkenberg G."/>
            <person name="Sletta H."/>
            <person name="Wentzel A."/>
            <person name="Liles M.R."/>
        </authorList>
    </citation>
    <scope>NUCLEOTIDE SEQUENCE</scope>
    <source>
        <strain evidence="2">DSM 41794</strain>
    </source>
</reference>
<dbReference type="RefSeq" id="WP_206964430.1">
    <property type="nucleotide sequence ID" value="NZ_BAAAJJ010000006.1"/>
</dbReference>
<evidence type="ECO:0000313" key="3">
    <source>
        <dbReference type="Proteomes" id="UP000664167"/>
    </source>
</evidence>
<dbReference type="Pfam" id="PF26366">
    <property type="entry name" value="DUF8094"/>
    <property type="match status" value="1"/>
</dbReference>
<evidence type="ECO:0000259" key="1">
    <source>
        <dbReference type="Pfam" id="PF26366"/>
    </source>
</evidence>
<dbReference type="InterPro" id="IPR058407">
    <property type="entry name" value="DUF8094"/>
</dbReference>
<protein>
    <recommendedName>
        <fullName evidence="1">DUF8094 domain-containing protein</fullName>
    </recommendedName>
</protein>
<sequence>MSLTASGCMTVHGELEIVPSATKAEAARALQNFTAAYNKADKAFDPALDQDSVTGALGAINQAGLKSRHITDPGGNTAHQPLQLTDVKFAIPKKAGWPRYFVADTDSNRDTDSGTQDTRWVLVFMQDGLKQPWKVSYLSILAPSQVPVFKKDKDGWAQPAEPADAALAMAPKDLSERYTSYLRTGKPAAFVPGAHTSEWRSTRLKSANVPGLTTQYVDQSVAAGAFQPLGLRTQDGGALVFFASKHFEQQTAAPNVRLQVSPDVKALTTGTVTNKITKERMSNEAALVPAKGKGSQQVTILGRLQGLTSAKGS</sequence>
<keyword evidence="3" id="KW-1185">Reference proteome</keyword>
<evidence type="ECO:0000313" key="2">
    <source>
        <dbReference type="EMBL" id="MBO0514720.1"/>
    </source>
</evidence>
<organism evidence="2 3">
    <name type="scientific">Streptomyces beijiangensis</name>
    <dbReference type="NCBI Taxonomy" id="163361"/>
    <lineage>
        <taxon>Bacteria</taxon>
        <taxon>Bacillati</taxon>
        <taxon>Actinomycetota</taxon>
        <taxon>Actinomycetes</taxon>
        <taxon>Kitasatosporales</taxon>
        <taxon>Streptomycetaceae</taxon>
        <taxon>Streptomyces</taxon>
    </lineage>
</organism>